<name>A0A9W6WSC3_9STRA</name>
<accession>A0A9W6WSC3</accession>
<keyword evidence="1" id="KW-1133">Transmembrane helix</keyword>
<evidence type="ECO:0000313" key="3">
    <source>
        <dbReference type="Proteomes" id="UP001165083"/>
    </source>
</evidence>
<protein>
    <submittedName>
        <fullName evidence="2">Unnamed protein product</fullName>
    </submittedName>
</protein>
<dbReference type="EMBL" id="BSXW01000209">
    <property type="protein sequence ID" value="GMF14863.1"/>
    <property type="molecule type" value="Genomic_DNA"/>
</dbReference>
<feature type="transmembrane region" description="Helical" evidence="1">
    <location>
        <begin position="85"/>
        <end position="103"/>
    </location>
</feature>
<keyword evidence="1" id="KW-0472">Membrane</keyword>
<sequence>MAHLPIRVAKTKTETTTHPPPNVMLYKPHTPMELGDAVLGQLTSALVFVFDHMVPAVHSVVSWETDDIDLGPIVPVCRIAAVVKMLQFMVLLTFVVLAIVGMGRRSSTDQQQQEAHCTAACPEGLIGTITEPSCSPASGRSVHYRVLYMVEKTLCIKTDQKMCRKPRMKHTSRVEKRQLTTKF</sequence>
<gene>
    <name evidence="2" type="ORF">Plil01_000497800</name>
</gene>
<keyword evidence="3" id="KW-1185">Reference proteome</keyword>
<evidence type="ECO:0000313" key="2">
    <source>
        <dbReference type="EMBL" id="GMF14863.1"/>
    </source>
</evidence>
<dbReference type="Proteomes" id="UP001165083">
    <property type="component" value="Unassembled WGS sequence"/>
</dbReference>
<dbReference type="AlphaFoldDB" id="A0A9W6WSC3"/>
<organism evidence="2 3">
    <name type="scientific">Phytophthora lilii</name>
    <dbReference type="NCBI Taxonomy" id="2077276"/>
    <lineage>
        <taxon>Eukaryota</taxon>
        <taxon>Sar</taxon>
        <taxon>Stramenopiles</taxon>
        <taxon>Oomycota</taxon>
        <taxon>Peronosporomycetes</taxon>
        <taxon>Peronosporales</taxon>
        <taxon>Peronosporaceae</taxon>
        <taxon>Phytophthora</taxon>
    </lineage>
</organism>
<proteinExistence type="predicted"/>
<evidence type="ECO:0000256" key="1">
    <source>
        <dbReference type="SAM" id="Phobius"/>
    </source>
</evidence>
<comment type="caution">
    <text evidence="2">The sequence shown here is derived from an EMBL/GenBank/DDBJ whole genome shotgun (WGS) entry which is preliminary data.</text>
</comment>
<dbReference type="OrthoDB" id="164339at2759"/>
<reference evidence="2" key="1">
    <citation type="submission" date="2023-04" db="EMBL/GenBank/DDBJ databases">
        <title>Phytophthora lilii NBRC 32176.</title>
        <authorList>
            <person name="Ichikawa N."/>
            <person name="Sato H."/>
            <person name="Tonouchi N."/>
        </authorList>
    </citation>
    <scope>NUCLEOTIDE SEQUENCE</scope>
    <source>
        <strain evidence="2">NBRC 32176</strain>
    </source>
</reference>
<keyword evidence="1" id="KW-0812">Transmembrane</keyword>